<protein>
    <submittedName>
        <fullName evidence="1">Uncharacterized protein</fullName>
    </submittedName>
</protein>
<reference evidence="2" key="1">
    <citation type="submission" date="2018-02" db="EMBL/GenBank/DDBJ databases">
        <authorList>
            <person name="Hausmann B."/>
        </authorList>
    </citation>
    <scope>NUCLEOTIDE SEQUENCE [LARGE SCALE GENOMIC DNA]</scope>
    <source>
        <strain evidence="2">Peat soil MAG SbA5</strain>
    </source>
</reference>
<name>A0A2N9LVN7_9BACT</name>
<organism evidence="1 2">
    <name type="scientific">Candidatus Sulfuritelmatomonas gaucii</name>
    <dbReference type="NCBI Taxonomy" id="2043161"/>
    <lineage>
        <taxon>Bacteria</taxon>
        <taxon>Pseudomonadati</taxon>
        <taxon>Acidobacteriota</taxon>
        <taxon>Terriglobia</taxon>
        <taxon>Terriglobales</taxon>
        <taxon>Acidobacteriaceae</taxon>
        <taxon>Candidatus Sulfuritelmatomonas</taxon>
    </lineage>
</organism>
<sequence>MKTDAFKGTTSAVSDECSGVYMDGDSCLTTLSPRIS</sequence>
<evidence type="ECO:0000313" key="1">
    <source>
        <dbReference type="EMBL" id="SPE27299.1"/>
    </source>
</evidence>
<evidence type="ECO:0000313" key="2">
    <source>
        <dbReference type="Proteomes" id="UP000239735"/>
    </source>
</evidence>
<proteinExistence type="predicted"/>
<dbReference type="Proteomes" id="UP000239735">
    <property type="component" value="Unassembled WGS sequence"/>
</dbReference>
<dbReference type="AlphaFoldDB" id="A0A2N9LVN7"/>
<dbReference type="EMBL" id="OKRB01000118">
    <property type="protein sequence ID" value="SPE27299.1"/>
    <property type="molecule type" value="Genomic_DNA"/>
</dbReference>
<gene>
    <name evidence="1" type="ORF">SBA5_590022</name>
</gene>
<accession>A0A2N9LVN7</accession>